<reference evidence="1" key="1">
    <citation type="submission" date="2023-02" db="EMBL/GenBank/DDBJ databases">
        <title>Genome of toxic invasive species Heracleum sosnowskyi carries increased number of genes despite the absence of recent whole-genome duplications.</title>
        <authorList>
            <person name="Schelkunov M."/>
            <person name="Shtratnikova V."/>
            <person name="Makarenko M."/>
            <person name="Klepikova A."/>
            <person name="Omelchenko D."/>
            <person name="Novikova G."/>
            <person name="Obukhova E."/>
            <person name="Bogdanov V."/>
            <person name="Penin A."/>
            <person name="Logacheva M."/>
        </authorList>
    </citation>
    <scope>NUCLEOTIDE SEQUENCE</scope>
    <source>
        <strain evidence="1">Hsosn_3</strain>
        <tissue evidence="1">Leaf</tissue>
    </source>
</reference>
<dbReference type="PANTHER" id="PTHR44329">
    <property type="entry name" value="SERINE/THREONINE-PROTEIN KINASE TNNI3K-RELATED"/>
    <property type="match status" value="1"/>
</dbReference>
<sequence length="215" mass="23952">MHYTQTCSKIINRAVQLYTPSILPSQQSPNLMMIFLTRSFARDKGRNNITVDDLVHEITLKGRGPLFNDIVNVPFQSEAFIAGIVAFFLDNTLHKKDSSIRKDRATTAETASLRASFRQEVAVWHQLDHPNVTRFIGASMGTSDLKIPHNASSPSEVLANLPARACCVVIEYVPGGTLKSLLYKDRKKKLAFRVVVQLALNLALDLKLACRSLMV</sequence>
<evidence type="ECO:0000313" key="1">
    <source>
        <dbReference type="EMBL" id="KAK1363394.1"/>
    </source>
</evidence>
<protein>
    <recommendedName>
        <fullName evidence="3">Protein kinase domain-containing protein</fullName>
    </recommendedName>
</protein>
<dbReference type="InterPro" id="IPR011009">
    <property type="entry name" value="Kinase-like_dom_sf"/>
</dbReference>
<dbReference type="AlphaFoldDB" id="A0AAD8M8B7"/>
<dbReference type="PANTHER" id="PTHR44329:SF271">
    <property type="entry name" value="ATMRK1"/>
    <property type="match status" value="1"/>
</dbReference>
<dbReference type="EMBL" id="JAUIZM010000009">
    <property type="protein sequence ID" value="KAK1363394.1"/>
    <property type="molecule type" value="Genomic_DNA"/>
</dbReference>
<dbReference type="Proteomes" id="UP001237642">
    <property type="component" value="Unassembled WGS sequence"/>
</dbReference>
<dbReference type="SUPFAM" id="SSF56112">
    <property type="entry name" value="Protein kinase-like (PK-like)"/>
    <property type="match status" value="1"/>
</dbReference>
<dbReference type="Gene3D" id="1.10.510.10">
    <property type="entry name" value="Transferase(Phosphotransferase) domain 1"/>
    <property type="match status" value="1"/>
</dbReference>
<proteinExistence type="predicted"/>
<dbReference type="InterPro" id="IPR051681">
    <property type="entry name" value="Ser/Thr_Kinases-Pseudokinases"/>
</dbReference>
<name>A0AAD8M8B7_9APIA</name>
<dbReference type="GO" id="GO:0005886">
    <property type="term" value="C:plasma membrane"/>
    <property type="evidence" value="ECO:0007669"/>
    <property type="project" value="TreeGrafter"/>
</dbReference>
<organism evidence="1 2">
    <name type="scientific">Heracleum sosnowskyi</name>
    <dbReference type="NCBI Taxonomy" id="360622"/>
    <lineage>
        <taxon>Eukaryota</taxon>
        <taxon>Viridiplantae</taxon>
        <taxon>Streptophyta</taxon>
        <taxon>Embryophyta</taxon>
        <taxon>Tracheophyta</taxon>
        <taxon>Spermatophyta</taxon>
        <taxon>Magnoliopsida</taxon>
        <taxon>eudicotyledons</taxon>
        <taxon>Gunneridae</taxon>
        <taxon>Pentapetalae</taxon>
        <taxon>asterids</taxon>
        <taxon>campanulids</taxon>
        <taxon>Apiales</taxon>
        <taxon>Apiaceae</taxon>
        <taxon>Apioideae</taxon>
        <taxon>apioid superclade</taxon>
        <taxon>Tordylieae</taxon>
        <taxon>Tordyliinae</taxon>
        <taxon>Heracleum</taxon>
    </lineage>
</organism>
<evidence type="ECO:0008006" key="3">
    <source>
        <dbReference type="Google" id="ProtNLM"/>
    </source>
</evidence>
<keyword evidence="2" id="KW-1185">Reference proteome</keyword>
<accession>A0AAD8M8B7</accession>
<comment type="caution">
    <text evidence="1">The sequence shown here is derived from an EMBL/GenBank/DDBJ whole genome shotgun (WGS) entry which is preliminary data.</text>
</comment>
<dbReference type="GO" id="GO:0004674">
    <property type="term" value="F:protein serine/threonine kinase activity"/>
    <property type="evidence" value="ECO:0007669"/>
    <property type="project" value="TreeGrafter"/>
</dbReference>
<reference evidence="1" key="2">
    <citation type="submission" date="2023-05" db="EMBL/GenBank/DDBJ databases">
        <authorList>
            <person name="Schelkunov M.I."/>
        </authorList>
    </citation>
    <scope>NUCLEOTIDE SEQUENCE</scope>
    <source>
        <strain evidence="1">Hsosn_3</strain>
        <tissue evidence="1">Leaf</tissue>
    </source>
</reference>
<evidence type="ECO:0000313" key="2">
    <source>
        <dbReference type="Proteomes" id="UP001237642"/>
    </source>
</evidence>
<gene>
    <name evidence="1" type="ORF">POM88_038955</name>
</gene>